<accession>A0A2W0H5M2</accession>
<evidence type="ECO:0000256" key="2">
    <source>
        <dbReference type="ARBA" id="ARBA00009045"/>
    </source>
</evidence>
<feature type="transmembrane region" description="Helical" evidence="7">
    <location>
        <begin position="98"/>
        <end position="117"/>
    </location>
</feature>
<protein>
    <submittedName>
        <fullName evidence="9">Rhomboid family intramembrane serine protease</fullName>
    </submittedName>
</protein>
<comment type="subcellular location">
    <subcellularLocation>
        <location evidence="1">Membrane</location>
        <topology evidence="1">Multi-pass membrane protein</topology>
    </subcellularLocation>
</comment>
<organism evidence="9 10">
    <name type="scientific">Alteribacter lacisalsi</name>
    <dbReference type="NCBI Taxonomy" id="2045244"/>
    <lineage>
        <taxon>Bacteria</taxon>
        <taxon>Bacillati</taxon>
        <taxon>Bacillota</taxon>
        <taxon>Bacilli</taxon>
        <taxon>Bacillales</taxon>
        <taxon>Bacillaceae</taxon>
        <taxon>Alteribacter</taxon>
    </lineage>
</organism>
<evidence type="ECO:0000256" key="6">
    <source>
        <dbReference type="ARBA" id="ARBA00023136"/>
    </source>
</evidence>
<feature type="transmembrane region" description="Helical" evidence="7">
    <location>
        <begin position="155"/>
        <end position="170"/>
    </location>
</feature>
<dbReference type="EMBL" id="PDOF01000004">
    <property type="protein sequence ID" value="PYZ95480.1"/>
    <property type="molecule type" value="Genomic_DNA"/>
</dbReference>
<evidence type="ECO:0000313" key="9">
    <source>
        <dbReference type="EMBL" id="PYZ95480.1"/>
    </source>
</evidence>
<comment type="similarity">
    <text evidence="2">Belongs to the peptidase S54 family.</text>
</comment>
<sequence length="254" mass="28806">MFIRHESFQSFTRLYPVVTVLIGIHIVLFLWMNLLPGLGGLYIQWMGVGWNARIFEGEYWRLLTPIFLHVSLTHMLFNSFSLFLFGPALEQMLGRGRFIAAYFATGILANVATLFIVGNTTYLHLGASGAIFGLFGMYMYMVLYRKDLIDQGNQQVVMTILMIGLIMTFVNPNINIWAHIFGLIAGAAISPVILHNVKSFNMFSAPRRRPLDDGEIGFDPQRWQKKARSKKRIQIVLFTVIGVLVLIGLAARFL</sequence>
<dbReference type="GO" id="GO:0016020">
    <property type="term" value="C:membrane"/>
    <property type="evidence" value="ECO:0007669"/>
    <property type="project" value="UniProtKB-SubCell"/>
</dbReference>
<dbReference type="RefSeq" id="WP_110521606.1">
    <property type="nucleotide sequence ID" value="NZ_PDOF01000004.1"/>
</dbReference>
<dbReference type="AlphaFoldDB" id="A0A2W0H5M2"/>
<feature type="transmembrane region" description="Helical" evidence="7">
    <location>
        <begin position="66"/>
        <end position="86"/>
    </location>
</feature>
<dbReference type="InterPro" id="IPR022764">
    <property type="entry name" value="Peptidase_S54_rhomboid_dom"/>
</dbReference>
<reference evidence="9 10" key="1">
    <citation type="submission" date="2017-10" db="EMBL/GenBank/DDBJ databases">
        <title>Bacillus sp. nov., a halophilic bacterium isolated from a Yangshapao Lake.</title>
        <authorList>
            <person name="Wang H."/>
        </authorList>
    </citation>
    <scope>NUCLEOTIDE SEQUENCE [LARGE SCALE GENOMIC DNA]</scope>
    <source>
        <strain evidence="9 10">YSP-3</strain>
    </source>
</reference>
<dbReference type="GO" id="GO:0004252">
    <property type="term" value="F:serine-type endopeptidase activity"/>
    <property type="evidence" value="ECO:0007669"/>
    <property type="project" value="InterPro"/>
</dbReference>
<evidence type="ECO:0000256" key="5">
    <source>
        <dbReference type="ARBA" id="ARBA00022989"/>
    </source>
</evidence>
<gene>
    <name evidence="9" type="ORF">CR205_18270</name>
</gene>
<dbReference type="GO" id="GO:0006508">
    <property type="term" value="P:proteolysis"/>
    <property type="evidence" value="ECO:0007669"/>
    <property type="project" value="UniProtKB-KW"/>
</dbReference>
<evidence type="ECO:0000256" key="4">
    <source>
        <dbReference type="ARBA" id="ARBA00022801"/>
    </source>
</evidence>
<evidence type="ECO:0000313" key="10">
    <source>
        <dbReference type="Proteomes" id="UP000248066"/>
    </source>
</evidence>
<keyword evidence="4" id="KW-0378">Hydrolase</keyword>
<feature type="transmembrane region" description="Helical" evidence="7">
    <location>
        <begin position="176"/>
        <end position="197"/>
    </location>
</feature>
<dbReference type="Gene3D" id="1.20.1540.10">
    <property type="entry name" value="Rhomboid-like"/>
    <property type="match status" value="1"/>
</dbReference>
<feature type="transmembrane region" description="Helical" evidence="7">
    <location>
        <begin position="12"/>
        <end position="32"/>
    </location>
</feature>
<proteinExistence type="inferred from homology"/>
<dbReference type="PANTHER" id="PTHR43731:SF14">
    <property type="entry name" value="PRESENILIN-ASSOCIATED RHOMBOID-LIKE PROTEIN, MITOCHONDRIAL"/>
    <property type="match status" value="1"/>
</dbReference>
<evidence type="ECO:0000256" key="1">
    <source>
        <dbReference type="ARBA" id="ARBA00004141"/>
    </source>
</evidence>
<dbReference type="OrthoDB" id="9813074at2"/>
<evidence type="ECO:0000256" key="7">
    <source>
        <dbReference type="SAM" id="Phobius"/>
    </source>
</evidence>
<feature type="transmembrane region" description="Helical" evidence="7">
    <location>
        <begin position="235"/>
        <end position="253"/>
    </location>
</feature>
<keyword evidence="10" id="KW-1185">Reference proteome</keyword>
<dbReference type="InterPro" id="IPR050925">
    <property type="entry name" value="Rhomboid_protease_S54"/>
</dbReference>
<keyword evidence="6 7" id="KW-0472">Membrane</keyword>
<dbReference type="Pfam" id="PF01694">
    <property type="entry name" value="Rhomboid"/>
    <property type="match status" value="1"/>
</dbReference>
<dbReference type="Proteomes" id="UP000248066">
    <property type="component" value="Unassembled WGS sequence"/>
</dbReference>
<name>A0A2W0H5M2_9BACI</name>
<dbReference type="PANTHER" id="PTHR43731">
    <property type="entry name" value="RHOMBOID PROTEASE"/>
    <property type="match status" value="1"/>
</dbReference>
<evidence type="ECO:0000259" key="8">
    <source>
        <dbReference type="Pfam" id="PF01694"/>
    </source>
</evidence>
<keyword evidence="3 7" id="KW-0812">Transmembrane</keyword>
<feature type="transmembrane region" description="Helical" evidence="7">
    <location>
        <begin position="123"/>
        <end position="143"/>
    </location>
</feature>
<dbReference type="SUPFAM" id="SSF144091">
    <property type="entry name" value="Rhomboid-like"/>
    <property type="match status" value="1"/>
</dbReference>
<keyword evidence="5 7" id="KW-1133">Transmembrane helix</keyword>
<feature type="domain" description="Peptidase S54 rhomboid" evidence="8">
    <location>
        <begin position="57"/>
        <end position="194"/>
    </location>
</feature>
<dbReference type="InterPro" id="IPR035952">
    <property type="entry name" value="Rhomboid-like_sf"/>
</dbReference>
<evidence type="ECO:0000256" key="3">
    <source>
        <dbReference type="ARBA" id="ARBA00022692"/>
    </source>
</evidence>
<comment type="caution">
    <text evidence="9">The sequence shown here is derived from an EMBL/GenBank/DDBJ whole genome shotgun (WGS) entry which is preliminary data.</text>
</comment>
<keyword evidence="9" id="KW-0645">Protease</keyword>